<evidence type="ECO:0000313" key="1">
    <source>
        <dbReference type="EMBL" id="QOW11713.1"/>
    </source>
</evidence>
<reference evidence="1 2" key="1">
    <citation type="submission" date="2019-05" db="EMBL/GenBank/DDBJ databases">
        <title>Chryseobacterium sp. isolated from King George Island, maritime Antarctica.</title>
        <authorList>
            <person name="Peng X."/>
        </authorList>
    </citation>
    <scope>NUCLEOTIDE SEQUENCE [LARGE SCALE GENOMIC DNA]</scope>
    <source>
        <strain evidence="1 2">7-3A</strain>
    </source>
</reference>
<gene>
    <name evidence="1" type="ORF">Q73A0000_15765</name>
</gene>
<protein>
    <submittedName>
        <fullName evidence="1">T9SS type B sorting domain-containing protein</fullName>
    </submittedName>
</protein>
<dbReference type="EMBL" id="CP040442">
    <property type="protein sequence ID" value="QOW11713.1"/>
    <property type="molecule type" value="Genomic_DNA"/>
</dbReference>
<proteinExistence type="predicted"/>
<dbReference type="Pfam" id="PF13585">
    <property type="entry name" value="CHU_C"/>
    <property type="match status" value="1"/>
</dbReference>
<dbReference type="InterPro" id="IPR026341">
    <property type="entry name" value="T9SS_type_B"/>
</dbReference>
<accession>A0A7M2YE86</accession>
<keyword evidence="2" id="KW-1185">Reference proteome</keyword>
<sequence length="1404" mass="157524">MHRRVIFLTLTFLICYLPLIGQQSNNAVKIIDSLGNENPVLNCSYPFDGKCLKLKTTFPEFHETTIYAVSKENFTPYGAFNEGTSVGADADDLFINRIKLPFNFCYFGNNYREFVIGSNGVITFDTGQLGKVNYPNVDYLNPSSALPKNMIFGVFSDLVFSKNNDSEIYYRVTGTAPYRKFIINFYKGRLLGCNQTVTSQIVLSESSNEVEAFVENKPLSCSDSKFKNALLGVINADGTKGYSPPERNTGVWESNNEAWKFTPSGSTIIPEISWYNSNNENIGEGDTVTVCPDKNEIYKVKIKYKICGNLDLILEGSSSVTFAADFPVANNHTEIFCNGNSFNVNLRNYVSKLTPQNPSILLLSFHNSISDAQNNINPQPENFVLTENKTFYVRVQNASDPTCFRTSVLNLQLISSSLLTDLVSICDINNDGIEKNYQLSTLNSQLLSSPINGSIHYFLSQADADNNRNEIKVINVIDNLKLYLKYKTPTCSQIFGPITLNLTPSPVVNSPIDFQFTTCDFKRDFVEPFNFLEIIGPLITNDSEVIIRFYDTNQKAYSGVGSTLTTIKEGKYAIYSRVEIPGGCFSIAVINLDITFTKVESKNSEVYICFDGTEDITINIDHYAPAMLLDSPIGISTSYFLSEADAENDRNPITNLQTITGNGNLVTKSFFVKFKDSTGCYAVKALKVSLIHLIINQSNFDICDFHNDGKEDVILSTLNKKITGAQNATVSYFTSFSDAQSNSNPKSIYNVQNSARLFVRLQSYDCSEVFEININLVKTPVVKLNFDTVRNAVCDNNNDGQEPFDLRTVQSQIYNGIDPVTFQYYKRYNPTDNSLSDLIATPSSFIATESNVVYAKVSFTSGCYSVSTINIKLSFLPTIVLKPAILQKCDYKFDLNETFNLNDALPQLFIQSENTIPRGDLLVTYYKTEDDANAGNSAAQINATVITVKSKITFWARFTSKSTSCYSVSPIELQTYFPPKGRNSVIADLCDDNLDGFYDVNLTSYIDNMVYTKSDDNNFTFFFTKAEAETFTNQIAHPDQFKIKPSLTRIWVRVENIAGCFDTAFVDFDFGKKMTFNNDGPFTVKNVCDVGNDGREKVNLTQFENLIYNSQANYVYYPTVLDLNNDTNRISTPQEYVFDEKIGPKKIYAKVSTSGFCPNLVQINLTLKKGPVFSLPDYFFCAEGHVDIKPDFSNLDIIGFKWFDPDGKELSTNQELLGIKKEGTYQLNLTASNGCSTLINFKVSIKETPVIVNLVANGNSYTVIATGSKKILYSIDGLNYQETNVFYNLPYGVITFYVKFEDSDCNPQIKKGLVLNIKNAFSPNDDGINDTWIIDDLNVFDGQKTNLKVFNRFKEKIFEQESATRLEWNGKTLGRVVPSDSYWYVLTLSDGSVFTGWVLLKNRH</sequence>
<evidence type="ECO:0000313" key="2">
    <source>
        <dbReference type="Proteomes" id="UP000594195"/>
    </source>
</evidence>
<dbReference type="NCBIfam" id="TIGR04131">
    <property type="entry name" value="Bac_Flav_CTERM"/>
    <property type="match status" value="1"/>
</dbReference>
<name>A0A7M2YE86_9FLAO</name>
<organism evidence="1 2">
    <name type="scientific">Kaistella flava</name>
    <name type="common">ex Peng et al. 2021</name>
    <dbReference type="NCBI Taxonomy" id="2038776"/>
    <lineage>
        <taxon>Bacteria</taxon>
        <taxon>Pseudomonadati</taxon>
        <taxon>Bacteroidota</taxon>
        <taxon>Flavobacteriia</taxon>
        <taxon>Flavobacteriales</taxon>
        <taxon>Weeksellaceae</taxon>
        <taxon>Chryseobacterium group</taxon>
        <taxon>Kaistella</taxon>
    </lineage>
</organism>
<dbReference type="KEGG" id="kfa:Q73A0000_15765"/>
<dbReference type="Proteomes" id="UP000594195">
    <property type="component" value="Chromosome"/>
</dbReference>